<evidence type="ECO:0000313" key="1">
    <source>
        <dbReference type="EMBL" id="GAA1971890.1"/>
    </source>
</evidence>
<proteinExistence type="predicted"/>
<comment type="caution">
    <text evidence="1">The sequence shown here is derived from an EMBL/GenBank/DDBJ whole genome shotgun (WGS) entry which is preliminary data.</text>
</comment>
<sequence>MRVHALVQRATRDALPTQRLPAAARAAANALLHIWPEIERDAALGQLLRANTDTLAETAGTHLWKPGGHEVLVRAAGSLGNAGLVAEAKDYWHRLHTTAMQQLGPDHPHTLITRKNLAHWRRVQPPEGAPS</sequence>
<name>A0ABP5D0Q0_9PSEU</name>
<gene>
    <name evidence="1" type="ORF">GCM10009754_52910</name>
</gene>
<dbReference type="Proteomes" id="UP001501116">
    <property type="component" value="Unassembled WGS sequence"/>
</dbReference>
<keyword evidence="2" id="KW-1185">Reference proteome</keyword>
<evidence type="ECO:0008006" key="3">
    <source>
        <dbReference type="Google" id="ProtNLM"/>
    </source>
</evidence>
<accession>A0ABP5D0Q0</accession>
<evidence type="ECO:0000313" key="2">
    <source>
        <dbReference type="Proteomes" id="UP001501116"/>
    </source>
</evidence>
<reference evidence="2" key="1">
    <citation type="journal article" date="2019" name="Int. J. Syst. Evol. Microbiol.">
        <title>The Global Catalogue of Microorganisms (GCM) 10K type strain sequencing project: providing services to taxonomists for standard genome sequencing and annotation.</title>
        <authorList>
            <consortium name="The Broad Institute Genomics Platform"/>
            <consortium name="The Broad Institute Genome Sequencing Center for Infectious Disease"/>
            <person name="Wu L."/>
            <person name="Ma J."/>
        </authorList>
    </citation>
    <scope>NUCLEOTIDE SEQUENCE [LARGE SCALE GENOMIC DNA]</scope>
    <source>
        <strain evidence="2">JCM 14545</strain>
    </source>
</reference>
<dbReference type="InterPro" id="IPR011990">
    <property type="entry name" value="TPR-like_helical_dom_sf"/>
</dbReference>
<dbReference type="Gene3D" id="1.25.40.10">
    <property type="entry name" value="Tetratricopeptide repeat domain"/>
    <property type="match status" value="1"/>
</dbReference>
<dbReference type="EMBL" id="BAAANN010000022">
    <property type="protein sequence ID" value="GAA1971890.1"/>
    <property type="molecule type" value="Genomic_DNA"/>
</dbReference>
<organism evidence="1 2">
    <name type="scientific">Amycolatopsis minnesotensis</name>
    <dbReference type="NCBI Taxonomy" id="337894"/>
    <lineage>
        <taxon>Bacteria</taxon>
        <taxon>Bacillati</taxon>
        <taxon>Actinomycetota</taxon>
        <taxon>Actinomycetes</taxon>
        <taxon>Pseudonocardiales</taxon>
        <taxon>Pseudonocardiaceae</taxon>
        <taxon>Amycolatopsis</taxon>
    </lineage>
</organism>
<protein>
    <recommendedName>
        <fullName evidence="3">Tetratricopeptide repeat protein</fullName>
    </recommendedName>
</protein>